<evidence type="ECO:0000313" key="3">
    <source>
        <dbReference type="EMBL" id="PTX59363.1"/>
    </source>
</evidence>
<dbReference type="RefSeq" id="WP_108023659.1">
    <property type="nucleotide sequence ID" value="NZ_QBKR01000012.1"/>
</dbReference>
<keyword evidence="4" id="KW-1185">Reference proteome</keyword>
<dbReference type="EMBL" id="QBKR01000012">
    <property type="protein sequence ID" value="PTX59363.1"/>
    <property type="molecule type" value="Genomic_DNA"/>
</dbReference>
<dbReference type="OrthoDB" id="2989824at2"/>
<evidence type="ECO:0000259" key="2">
    <source>
        <dbReference type="Pfam" id="PF22570"/>
    </source>
</evidence>
<gene>
    <name evidence="3" type="ORF">C8P63_11258</name>
</gene>
<dbReference type="InterPro" id="IPR054331">
    <property type="entry name" value="LiaF_TM"/>
</dbReference>
<dbReference type="AlphaFoldDB" id="A0A2T6BTH7"/>
<feature type="transmembrane region" description="Helical" evidence="1">
    <location>
        <begin position="33"/>
        <end position="50"/>
    </location>
</feature>
<feature type="domain" description="LiaF transmembrane" evidence="2">
    <location>
        <begin position="6"/>
        <end position="97"/>
    </location>
</feature>
<feature type="transmembrane region" description="Helical" evidence="1">
    <location>
        <begin position="57"/>
        <end position="74"/>
    </location>
</feature>
<dbReference type="Proteomes" id="UP000244240">
    <property type="component" value="Unassembled WGS sequence"/>
</dbReference>
<feature type="transmembrane region" description="Helical" evidence="1">
    <location>
        <begin position="86"/>
        <end position="102"/>
    </location>
</feature>
<reference evidence="3 4" key="1">
    <citation type="submission" date="2018-04" db="EMBL/GenBank/DDBJ databases">
        <title>Genomic Encyclopedia of Archaeal and Bacterial Type Strains, Phase II (KMG-II): from individual species to whole genera.</title>
        <authorList>
            <person name="Goeker M."/>
        </authorList>
    </citation>
    <scope>NUCLEOTIDE SEQUENCE [LARGE SCALE GENOMIC DNA]</scope>
    <source>
        <strain evidence="3 4">DSM 45787</strain>
    </source>
</reference>
<keyword evidence="1" id="KW-1133">Transmembrane helix</keyword>
<comment type="caution">
    <text evidence="3">The sequence shown here is derived from an EMBL/GenBank/DDBJ whole genome shotgun (WGS) entry which is preliminary data.</text>
</comment>
<evidence type="ECO:0000256" key="1">
    <source>
        <dbReference type="SAM" id="Phobius"/>
    </source>
</evidence>
<keyword evidence="1" id="KW-0812">Transmembrane</keyword>
<keyword evidence="1" id="KW-0472">Membrane</keyword>
<protein>
    <recommendedName>
        <fullName evidence="2">LiaF transmembrane domain-containing protein</fullName>
    </recommendedName>
</protein>
<feature type="transmembrane region" description="Helical" evidence="1">
    <location>
        <begin position="132"/>
        <end position="156"/>
    </location>
</feature>
<sequence length="158" mass="17171">MRSKTFGILIALVGVLLLLRELGYPVAAQVASWEFLLIVAGILIIVYSFSKPKNPHLMIWGGIMTGLGIHAWGINRVEGWPTHWSLVPAIIGASFLIFGGLVRKNQRQGTVGAILLLLGVFAWPGVSEIPGLGQAAVFLNTYWPGLLIILGLVMAFRR</sequence>
<organism evidence="3 4">
    <name type="scientific">Melghirimyces profundicolus</name>
    <dbReference type="NCBI Taxonomy" id="1242148"/>
    <lineage>
        <taxon>Bacteria</taxon>
        <taxon>Bacillati</taxon>
        <taxon>Bacillota</taxon>
        <taxon>Bacilli</taxon>
        <taxon>Bacillales</taxon>
        <taxon>Thermoactinomycetaceae</taxon>
        <taxon>Melghirimyces</taxon>
    </lineage>
</organism>
<accession>A0A2T6BTH7</accession>
<name>A0A2T6BTH7_9BACL</name>
<proteinExistence type="predicted"/>
<dbReference type="Pfam" id="PF22570">
    <property type="entry name" value="LiaF-TM"/>
    <property type="match status" value="1"/>
</dbReference>
<feature type="transmembrane region" description="Helical" evidence="1">
    <location>
        <begin position="109"/>
        <end position="126"/>
    </location>
</feature>
<evidence type="ECO:0000313" key="4">
    <source>
        <dbReference type="Proteomes" id="UP000244240"/>
    </source>
</evidence>